<reference evidence="1" key="1">
    <citation type="submission" date="2018-01" db="EMBL/GenBank/DDBJ databases">
        <authorList>
            <person name="Krukenberg V."/>
        </authorList>
    </citation>
    <scope>NUCLEOTIDE SEQUENCE</scope>
    <source>
        <strain evidence="1">E20ANME2</strain>
    </source>
</reference>
<keyword evidence="1" id="KW-0436">Ligase</keyword>
<gene>
    <name evidence="1" type="ORF">C4B59_02700</name>
</gene>
<name>A0AC61L5Y1_9EURY</name>
<proteinExistence type="predicted"/>
<evidence type="ECO:0000313" key="2">
    <source>
        <dbReference type="Proteomes" id="UP000248329"/>
    </source>
</evidence>
<dbReference type="EMBL" id="PQXF01000003">
    <property type="protein sequence ID" value="PXF61775.1"/>
    <property type="molecule type" value="Genomic_DNA"/>
</dbReference>
<organism evidence="1 2">
    <name type="scientific">Candidatus Methanogaster sp</name>
    <dbReference type="NCBI Taxonomy" id="3386292"/>
    <lineage>
        <taxon>Archaea</taxon>
        <taxon>Methanobacteriati</taxon>
        <taxon>Methanobacteriota</taxon>
        <taxon>Stenosarchaea group</taxon>
        <taxon>Methanomicrobia</taxon>
        <taxon>Methanosarcinales</taxon>
        <taxon>ANME-2 cluster</taxon>
        <taxon>Candidatus Methanogasteraceae</taxon>
        <taxon>Candidatus Methanogaster</taxon>
    </lineage>
</organism>
<protein>
    <submittedName>
        <fullName evidence="1">Phenylalanine--tRNA ligase subunit beta</fullName>
    </submittedName>
</protein>
<evidence type="ECO:0000313" key="1">
    <source>
        <dbReference type="EMBL" id="PXF61775.1"/>
    </source>
</evidence>
<accession>A0AC61L5Y1</accession>
<dbReference type="Proteomes" id="UP000248329">
    <property type="component" value="Unassembled WGS sequence"/>
</dbReference>
<comment type="caution">
    <text evidence="1">The sequence shown here is derived from an EMBL/GenBank/DDBJ whole genome shotgun (WGS) entry which is preliminary data.</text>
</comment>
<sequence length="539" mass="60034">MPVITLYYTDLENLIGTDRDTVLDRIPMIGADIERVYADYVDIEFFPDRPDLYSVEGVARAMRGFLDIETGIPEYVVGQSGITITSDHEIGKIRPHLACAVVKGIKFTPYSIESLMSLQEDLHWGIGRNRSKVSIGVHDLDRVTPPFEYIAADPTFEFVPLDFDLPMSMDEILDKHPKGVKFAHLVEKFDKYPLIIDSYGTVLSFPPIINGTLTRVRDDTKDLFIEVTGTDKSVSVALNIVTTALAERGGKIESVKIQTPDTGYTTPNLDPATRRISASGANALLGLTLSRDQIMQYLGRMRFGAVPLSQSDDAIEVSVPAYRADIMHDYDIFEDVAIGYGYEKITSVLPETMTIGEEHPISLTKADLRDIMVGLGFYEVMPFTLTSESVHFEKMRRPHTSATRVMHPITVEQTMLRTTIFPNLLEILSFNQHRELPQRIFEVGDVVASGRNAVHLAAVAIDPHANFSEIRSIVDAVMHERVVAYEITESDDPAFIDGRRADIIVDGGRRAGVFGEVHPGVILNFGLDQPVIGFEMWGL</sequence>